<gene>
    <name evidence="2" type="ORF">QWI16_18070</name>
</gene>
<feature type="transmembrane region" description="Helical" evidence="1">
    <location>
        <begin position="21"/>
        <end position="40"/>
    </location>
</feature>
<reference evidence="2" key="1">
    <citation type="submission" date="2023-07" db="EMBL/GenBank/DDBJ databases">
        <title>Gilvimarinus algae sp. nov., isolated from the surface of Kelp.</title>
        <authorList>
            <person name="Sun Y.Y."/>
            <person name="Gong Y."/>
            <person name="Du Z.J."/>
        </authorList>
    </citation>
    <scope>NUCLEOTIDE SEQUENCE</scope>
    <source>
        <strain evidence="2">SDUM040014</strain>
    </source>
</reference>
<evidence type="ECO:0000256" key="1">
    <source>
        <dbReference type="SAM" id="Phobius"/>
    </source>
</evidence>
<comment type="caution">
    <text evidence="2">The sequence shown here is derived from an EMBL/GenBank/DDBJ whole genome shotgun (WGS) entry which is preliminary data.</text>
</comment>
<keyword evidence="1" id="KW-0472">Membrane</keyword>
<dbReference type="EMBL" id="JAULRT010000062">
    <property type="protein sequence ID" value="MDO3384094.1"/>
    <property type="molecule type" value="Genomic_DNA"/>
</dbReference>
<keyword evidence="1" id="KW-1133">Transmembrane helix</keyword>
<keyword evidence="1" id="KW-0812">Transmembrane</keyword>
<keyword evidence="3" id="KW-1185">Reference proteome</keyword>
<accession>A0ABT8TJ26</accession>
<proteinExistence type="predicted"/>
<organism evidence="2 3">
    <name type="scientific">Gilvimarinus algae</name>
    <dbReference type="NCBI Taxonomy" id="3058037"/>
    <lineage>
        <taxon>Bacteria</taxon>
        <taxon>Pseudomonadati</taxon>
        <taxon>Pseudomonadota</taxon>
        <taxon>Gammaproteobacteria</taxon>
        <taxon>Cellvibrionales</taxon>
        <taxon>Cellvibrionaceae</taxon>
        <taxon>Gilvimarinus</taxon>
    </lineage>
</organism>
<dbReference type="Proteomes" id="UP001168380">
    <property type="component" value="Unassembled WGS sequence"/>
</dbReference>
<evidence type="ECO:0000313" key="3">
    <source>
        <dbReference type="Proteomes" id="UP001168380"/>
    </source>
</evidence>
<name>A0ABT8TJ26_9GAMM</name>
<protein>
    <submittedName>
        <fullName evidence="2">Uncharacterized protein</fullName>
    </submittedName>
</protein>
<evidence type="ECO:0000313" key="2">
    <source>
        <dbReference type="EMBL" id="MDO3384094.1"/>
    </source>
</evidence>
<sequence length="87" mass="9816">MSFKHRLEHLSQEPLEQSFKKFRLGAAIFFCGMLVVYLAAKVLTPSLAQEWVTLAGLVLVGLGFGLALLAQARMLLARLLRFWKKPE</sequence>
<feature type="transmembrane region" description="Helical" evidence="1">
    <location>
        <begin position="52"/>
        <end position="76"/>
    </location>
</feature>
<dbReference type="RefSeq" id="WP_302715360.1">
    <property type="nucleotide sequence ID" value="NZ_JAULRT010000062.1"/>
</dbReference>